<evidence type="ECO:0000313" key="2">
    <source>
        <dbReference type="Proteomes" id="UP001243989"/>
    </source>
</evidence>
<gene>
    <name evidence="1" type="ORF">BDP81DRAFT_426182</name>
</gene>
<dbReference type="AlphaFoldDB" id="A0AAJ0EGB0"/>
<dbReference type="Proteomes" id="UP001243989">
    <property type="component" value="Unassembled WGS sequence"/>
</dbReference>
<comment type="caution">
    <text evidence="1">The sequence shown here is derived from an EMBL/GenBank/DDBJ whole genome shotgun (WGS) entry which is preliminary data.</text>
</comment>
<protein>
    <submittedName>
        <fullName evidence="1">Uncharacterized protein</fullName>
    </submittedName>
</protein>
<dbReference type="EMBL" id="JAHMHQ010000008">
    <property type="protein sequence ID" value="KAK1637928.1"/>
    <property type="molecule type" value="Genomic_DNA"/>
</dbReference>
<reference evidence="1" key="1">
    <citation type="submission" date="2021-06" db="EMBL/GenBank/DDBJ databases">
        <title>Comparative genomics, transcriptomics and evolutionary studies reveal genomic signatures of adaptation to plant cell wall in hemibiotrophic fungi.</title>
        <authorList>
            <consortium name="DOE Joint Genome Institute"/>
            <person name="Baroncelli R."/>
            <person name="Diaz J.F."/>
            <person name="Benocci T."/>
            <person name="Peng M."/>
            <person name="Battaglia E."/>
            <person name="Haridas S."/>
            <person name="Andreopoulos W."/>
            <person name="Labutti K."/>
            <person name="Pangilinan J."/>
            <person name="Floch G.L."/>
            <person name="Makela M.R."/>
            <person name="Henrissat B."/>
            <person name="Grigoriev I.V."/>
            <person name="Crouch J.A."/>
            <person name="De Vries R.P."/>
            <person name="Sukno S.A."/>
            <person name="Thon M.R."/>
        </authorList>
    </citation>
    <scope>NUCLEOTIDE SEQUENCE</scope>
    <source>
        <strain evidence="1">CBS 102054</strain>
    </source>
</reference>
<name>A0AAJ0EGB0_9PEZI</name>
<dbReference type="RefSeq" id="XP_060446535.1">
    <property type="nucleotide sequence ID" value="XM_060590274.1"/>
</dbReference>
<keyword evidence="2" id="KW-1185">Reference proteome</keyword>
<accession>A0AAJ0EGB0</accession>
<organism evidence="1 2">
    <name type="scientific">Colletotrichum phormii</name>
    <dbReference type="NCBI Taxonomy" id="359342"/>
    <lineage>
        <taxon>Eukaryota</taxon>
        <taxon>Fungi</taxon>
        <taxon>Dikarya</taxon>
        <taxon>Ascomycota</taxon>
        <taxon>Pezizomycotina</taxon>
        <taxon>Sordariomycetes</taxon>
        <taxon>Hypocreomycetidae</taxon>
        <taxon>Glomerellales</taxon>
        <taxon>Glomerellaceae</taxon>
        <taxon>Colletotrichum</taxon>
        <taxon>Colletotrichum acutatum species complex</taxon>
    </lineage>
</organism>
<evidence type="ECO:0000313" key="1">
    <source>
        <dbReference type="EMBL" id="KAK1637928.1"/>
    </source>
</evidence>
<proteinExistence type="predicted"/>
<sequence>MSSAYRQNPTTFPLRQGYLNPMSVSHFCKLLAWKEAVVAVLVSYPTSLQPRAPPPPNHHSHTISL</sequence>
<dbReference type="GeneID" id="85475136"/>